<accession>A0A7J7GU76</accession>
<dbReference type="AlphaFoldDB" id="A0A7J7GU76"/>
<gene>
    <name evidence="4" type="ORF">HYC85_018409</name>
</gene>
<sequence>MNTRAGEKRFLSSWQIVEFVVGIAPQTRLQAFIWNVPTPFWRSGPSNGVKFVGISYMKSTYLESGFRLALEYQQVNQYVTFDLLNSSSVIIMTITSTGYLKLIDSDEGLKQWKLFWVAKKSLCENYGTCGPFWVCSKNGSPICQCLKGFVPKSNEEWSRGYWSNGCVRKTELFLTTT</sequence>
<organism evidence="4 5">
    <name type="scientific">Camellia sinensis</name>
    <name type="common">Tea plant</name>
    <name type="synonym">Thea sinensis</name>
    <dbReference type="NCBI Taxonomy" id="4442"/>
    <lineage>
        <taxon>Eukaryota</taxon>
        <taxon>Viridiplantae</taxon>
        <taxon>Streptophyta</taxon>
        <taxon>Embryophyta</taxon>
        <taxon>Tracheophyta</taxon>
        <taxon>Spermatophyta</taxon>
        <taxon>Magnoliopsida</taxon>
        <taxon>eudicotyledons</taxon>
        <taxon>Gunneridae</taxon>
        <taxon>Pentapetalae</taxon>
        <taxon>asterids</taxon>
        <taxon>Ericales</taxon>
        <taxon>Theaceae</taxon>
        <taxon>Camellia</taxon>
    </lineage>
</organism>
<proteinExistence type="predicted"/>
<dbReference type="Proteomes" id="UP000593564">
    <property type="component" value="Unassembled WGS sequence"/>
</dbReference>
<name>A0A7J7GU76_CAMSI</name>
<evidence type="ECO:0000259" key="3">
    <source>
        <dbReference type="Pfam" id="PF00954"/>
    </source>
</evidence>
<dbReference type="Pfam" id="PF00954">
    <property type="entry name" value="S_locus_glycop"/>
    <property type="match status" value="1"/>
</dbReference>
<evidence type="ECO:0000256" key="2">
    <source>
        <dbReference type="ARBA" id="ARBA00023157"/>
    </source>
</evidence>
<dbReference type="PANTHER" id="PTHR32444:SF250">
    <property type="entry name" value="NON-SPECIFIC SERINE_THREONINE PROTEIN KINASE"/>
    <property type="match status" value="1"/>
</dbReference>
<dbReference type="PANTHER" id="PTHR32444">
    <property type="entry name" value="BULB-TYPE LECTIN DOMAIN-CONTAINING PROTEIN"/>
    <property type="match status" value="1"/>
</dbReference>
<feature type="domain" description="S-locus glycoprotein" evidence="3">
    <location>
        <begin position="41"/>
        <end position="153"/>
    </location>
</feature>
<protein>
    <recommendedName>
        <fullName evidence="3">S-locus glycoprotein domain-containing protein</fullName>
    </recommendedName>
</protein>
<keyword evidence="1" id="KW-0732">Signal</keyword>
<keyword evidence="5" id="KW-1185">Reference proteome</keyword>
<dbReference type="GO" id="GO:0048544">
    <property type="term" value="P:recognition of pollen"/>
    <property type="evidence" value="ECO:0007669"/>
    <property type="project" value="InterPro"/>
</dbReference>
<evidence type="ECO:0000313" key="5">
    <source>
        <dbReference type="Proteomes" id="UP000593564"/>
    </source>
</evidence>
<reference evidence="5" key="1">
    <citation type="journal article" date="2020" name="Nat. Commun.">
        <title>Genome assembly of wild tea tree DASZ reveals pedigree and selection history of tea varieties.</title>
        <authorList>
            <person name="Zhang W."/>
            <person name="Zhang Y."/>
            <person name="Qiu H."/>
            <person name="Guo Y."/>
            <person name="Wan H."/>
            <person name="Zhang X."/>
            <person name="Scossa F."/>
            <person name="Alseekh S."/>
            <person name="Zhang Q."/>
            <person name="Wang P."/>
            <person name="Xu L."/>
            <person name="Schmidt M.H."/>
            <person name="Jia X."/>
            <person name="Li D."/>
            <person name="Zhu A."/>
            <person name="Guo F."/>
            <person name="Chen W."/>
            <person name="Ni D."/>
            <person name="Usadel B."/>
            <person name="Fernie A.R."/>
            <person name="Wen W."/>
        </authorList>
    </citation>
    <scope>NUCLEOTIDE SEQUENCE [LARGE SCALE GENOMIC DNA]</scope>
    <source>
        <strain evidence="5">cv. G240</strain>
    </source>
</reference>
<reference evidence="4 5" key="2">
    <citation type="submission" date="2020-07" db="EMBL/GenBank/DDBJ databases">
        <title>Genome assembly of wild tea tree DASZ reveals pedigree and selection history of tea varieties.</title>
        <authorList>
            <person name="Zhang W."/>
        </authorList>
    </citation>
    <scope>NUCLEOTIDE SEQUENCE [LARGE SCALE GENOMIC DNA]</scope>
    <source>
        <strain evidence="5">cv. G240</strain>
        <tissue evidence="4">Leaf</tissue>
    </source>
</reference>
<dbReference type="InterPro" id="IPR000858">
    <property type="entry name" value="S_locus_glycoprot_dom"/>
</dbReference>
<evidence type="ECO:0000256" key="1">
    <source>
        <dbReference type="ARBA" id="ARBA00022729"/>
    </source>
</evidence>
<keyword evidence="2" id="KW-1015">Disulfide bond</keyword>
<evidence type="ECO:0000313" key="4">
    <source>
        <dbReference type="EMBL" id="KAF5944332.1"/>
    </source>
</evidence>
<dbReference type="EMBL" id="JACBKZ010000008">
    <property type="protein sequence ID" value="KAF5944332.1"/>
    <property type="molecule type" value="Genomic_DNA"/>
</dbReference>
<comment type="caution">
    <text evidence="4">The sequence shown here is derived from an EMBL/GenBank/DDBJ whole genome shotgun (WGS) entry which is preliminary data.</text>
</comment>